<dbReference type="EMBL" id="KN823015">
    <property type="protein sequence ID" value="KIO27008.1"/>
    <property type="molecule type" value="Genomic_DNA"/>
</dbReference>
<feature type="region of interest" description="Disordered" evidence="1">
    <location>
        <begin position="62"/>
        <end position="93"/>
    </location>
</feature>
<evidence type="ECO:0000256" key="1">
    <source>
        <dbReference type="SAM" id="MobiDB-lite"/>
    </source>
</evidence>
<organism evidence="2 3">
    <name type="scientific">Tulasnella calospora MUT 4182</name>
    <dbReference type="NCBI Taxonomy" id="1051891"/>
    <lineage>
        <taxon>Eukaryota</taxon>
        <taxon>Fungi</taxon>
        <taxon>Dikarya</taxon>
        <taxon>Basidiomycota</taxon>
        <taxon>Agaricomycotina</taxon>
        <taxon>Agaricomycetes</taxon>
        <taxon>Cantharellales</taxon>
        <taxon>Tulasnellaceae</taxon>
        <taxon>Tulasnella</taxon>
    </lineage>
</organism>
<keyword evidence="3" id="KW-1185">Reference proteome</keyword>
<accession>A0A0C3L010</accession>
<gene>
    <name evidence="2" type="ORF">M407DRAFT_23700</name>
</gene>
<evidence type="ECO:0000313" key="3">
    <source>
        <dbReference type="Proteomes" id="UP000054248"/>
    </source>
</evidence>
<dbReference type="AlphaFoldDB" id="A0A0C3L010"/>
<feature type="compositionally biased region" description="Basic and acidic residues" evidence="1">
    <location>
        <begin position="68"/>
        <end position="89"/>
    </location>
</feature>
<protein>
    <submittedName>
        <fullName evidence="2">Uncharacterized protein</fullName>
    </submittedName>
</protein>
<reference evidence="2 3" key="1">
    <citation type="submission" date="2014-04" db="EMBL/GenBank/DDBJ databases">
        <authorList>
            <consortium name="DOE Joint Genome Institute"/>
            <person name="Kuo A."/>
            <person name="Girlanda M."/>
            <person name="Perotto S."/>
            <person name="Kohler A."/>
            <person name="Nagy L.G."/>
            <person name="Floudas D."/>
            <person name="Copeland A."/>
            <person name="Barry K.W."/>
            <person name="Cichocki N."/>
            <person name="Veneault-Fourrey C."/>
            <person name="LaButti K."/>
            <person name="Lindquist E.A."/>
            <person name="Lipzen A."/>
            <person name="Lundell T."/>
            <person name="Morin E."/>
            <person name="Murat C."/>
            <person name="Sun H."/>
            <person name="Tunlid A."/>
            <person name="Henrissat B."/>
            <person name="Grigoriev I.V."/>
            <person name="Hibbett D.S."/>
            <person name="Martin F."/>
            <person name="Nordberg H.P."/>
            <person name="Cantor M.N."/>
            <person name="Hua S.X."/>
        </authorList>
    </citation>
    <scope>NUCLEOTIDE SEQUENCE [LARGE SCALE GENOMIC DNA]</scope>
    <source>
        <strain evidence="2 3">MUT 4182</strain>
    </source>
</reference>
<proteinExistence type="predicted"/>
<reference evidence="3" key="2">
    <citation type="submission" date="2015-01" db="EMBL/GenBank/DDBJ databases">
        <title>Evolutionary Origins and Diversification of the Mycorrhizal Mutualists.</title>
        <authorList>
            <consortium name="DOE Joint Genome Institute"/>
            <consortium name="Mycorrhizal Genomics Consortium"/>
            <person name="Kohler A."/>
            <person name="Kuo A."/>
            <person name="Nagy L.G."/>
            <person name="Floudas D."/>
            <person name="Copeland A."/>
            <person name="Barry K.W."/>
            <person name="Cichocki N."/>
            <person name="Veneault-Fourrey C."/>
            <person name="LaButti K."/>
            <person name="Lindquist E.A."/>
            <person name="Lipzen A."/>
            <person name="Lundell T."/>
            <person name="Morin E."/>
            <person name="Murat C."/>
            <person name="Riley R."/>
            <person name="Ohm R."/>
            <person name="Sun H."/>
            <person name="Tunlid A."/>
            <person name="Henrissat B."/>
            <person name="Grigoriev I.V."/>
            <person name="Hibbett D.S."/>
            <person name="Martin F."/>
        </authorList>
    </citation>
    <scope>NUCLEOTIDE SEQUENCE [LARGE SCALE GENOMIC DNA]</scope>
    <source>
        <strain evidence="3">MUT 4182</strain>
    </source>
</reference>
<evidence type="ECO:0000313" key="2">
    <source>
        <dbReference type="EMBL" id="KIO27008.1"/>
    </source>
</evidence>
<dbReference type="HOGENOM" id="CLU_2086569_0_0_1"/>
<name>A0A0C3L010_9AGAM</name>
<sequence length="117" mass="12882">MAPDLPFDALDFPVRLRWGLERTNGEAPLYLLSRISTVTHIVLGRYVPHLIALFRKMNAAGQVTSSNRGERRDGDAGESDYPERRRNGLDEGDSAVADQELLAVVDAEGLCNCGLLK</sequence>
<dbReference type="Proteomes" id="UP000054248">
    <property type="component" value="Unassembled WGS sequence"/>
</dbReference>